<evidence type="ECO:0000313" key="2">
    <source>
        <dbReference type="Proteomes" id="UP001056120"/>
    </source>
</evidence>
<accession>A0ACB9J4P2</accession>
<reference evidence="1 2" key="2">
    <citation type="journal article" date="2022" name="Mol. Ecol. Resour.">
        <title>The genomes of chicory, endive, great burdock and yacon provide insights into Asteraceae paleo-polyploidization history and plant inulin production.</title>
        <authorList>
            <person name="Fan W."/>
            <person name="Wang S."/>
            <person name="Wang H."/>
            <person name="Wang A."/>
            <person name="Jiang F."/>
            <person name="Liu H."/>
            <person name="Zhao H."/>
            <person name="Xu D."/>
            <person name="Zhang Y."/>
        </authorList>
    </citation>
    <scope>NUCLEOTIDE SEQUENCE [LARGE SCALE GENOMIC DNA]</scope>
    <source>
        <strain evidence="2">cv. Yunnan</strain>
        <tissue evidence="1">Leaves</tissue>
    </source>
</reference>
<reference evidence="2" key="1">
    <citation type="journal article" date="2022" name="Mol. Ecol. Resour.">
        <title>The genomes of chicory, endive, great burdock and yacon provide insights into Asteraceae palaeo-polyploidization history and plant inulin production.</title>
        <authorList>
            <person name="Fan W."/>
            <person name="Wang S."/>
            <person name="Wang H."/>
            <person name="Wang A."/>
            <person name="Jiang F."/>
            <person name="Liu H."/>
            <person name="Zhao H."/>
            <person name="Xu D."/>
            <person name="Zhang Y."/>
        </authorList>
    </citation>
    <scope>NUCLEOTIDE SEQUENCE [LARGE SCALE GENOMIC DNA]</scope>
    <source>
        <strain evidence="2">cv. Yunnan</strain>
    </source>
</reference>
<evidence type="ECO:0000313" key="1">
    <source>
        <dbReference type="EMBL" id="KAI3815087.1"/>
    </source>
</evidence>
<gene>
    <name evidence="1" type="ORF">L1987_14741</name>
</gene>
<keyword evidence="2" id="KW-1185">Reference proteome</keyword>
<comment type="caution">
    <text evidence="1">The sequence shown here is derived from an EMBL/GenBank/DDBJ whole genome shotgun (WGS) entry which is preliminary data.</text>
</comment>
<dbReference type="EMBL" id="CM042022">
    <property type="protein sequence ID" value="KAI3815087.1"/>
    <property type="molecule type" value="Genomic_DNA"/>
</dbReference>
<protein>
    <submittedName>
        <fullName evidence="1">Uncharacterized protein</fullName>
    </submittedName>
</protein>
<organism evidence="1 2">
    <name type="scientific">Smallanthus sonchifolius</name>
    <dbReference type="NCBI Taxonomy" id="185202"/>
    <lineage>
        <taxon>Eukaryota</taxon>
        <taxon>Viridiplantae</taxon>
        <taxon>Streptophyta</taxon>
        <taxon>Embryophyta</taxon>
        <taxon>Tracheophyta</taxon>
        <taxon>Spermatophyta</taxon>
        <taxon>Magnoliopsida</taxon>
        <taxon>eudicotyledons</taxon>
        <taxon>Gunneridae</taxon>
        <taxon>Pentapetalae</taxon>
        <taxon>asterids</taxon>
        <taxon>campanulids</taxon>
        <taxon>Asterales</taxon>
        <taxon>Asteraceae</taxon>
        <taxon>Asteroideae</taxon>
        <taxon>Heliantheae alliance</taxon>
        <taxon>Millerieae</taxon>
        <taxon>Smallanthus</taxon>
    </lineage>
</organism>
<sequence length="340" mass="38771">MSNRKPPLGIWQETRRQKNGPERGRKTPKATSYFVSNLPEGTKPEDLEECFIQFGKVVDIYVAAKKDKAGGHFGFVRFSGVDDKWALEKAMRGINMKNARLPVNLAKFDKEGNSNNGEERKYQETRFKSYQSNQYGNGELKYKGDRPYLNGVLLNNRIHQHIQDVTVPDDADYDVVQWYDKSVGRKTKDLVELRGLQQSLIREGLADLKLKYLGGLNVFLTFKKYEEANDFVDEKQKWSKIFSELEVFDTIAASIEKVVASSHASFSDGSLTRDTVGVIVEKGGKIQRETNLKRKDKCYKIWCSEDDDVWCPDWSSKETETSVEVEIPTTGVGLGRPEEN</sequence>
<proteinExistence type="predicted"/>
<dbReference type="Proteomes" id="UP001056120">
    <property type="component" value="Linkage Group LG05"/>
</dbReference>
<name>A0ACB9J4P2_9ASTR</name>